<evidence type="ECO:0000313" key="3">
    <source>
        <dbReference type="Proteomes" id="UP000033982"/>
    </source>
</evidence>
<proteinExistence type="predicted"/>
<accession>A0A0G1WEK9</accession>
<dbReference type="PANTHER" id="PTHR43293">
    <property type="entry name" value="ACETATE COA-TRANSFERASE YDIF"/>
    <property type="match status" value="1"/>
</dbReference>
<sequence>MVVAAAREIRDGEMVFVGMRLPLLSFAVAKELHAPRSIGIFENGVIRDRPALESIFTISDPPNVARALYCGGILDVMGLLQSGQVDLGFIGGAEIDRFGNLNTHWVEESGKKIRLPGSGGAADIATLARRCIIIMNHEKRRFRPRVRFITSPGYGEGGDWRRMKHIHGGGPSRVITSLGIFSFDPVSGEMLLGFFHPGVTVEEIRDETGWPLRVSGDLRETPPPSPEELGAVRKYDPKGVWTANG</sequence>
<dbReference type="InterPro" id="IPR004165">
    <property type="entry name" value="CoA_trans_fam_I"/>
</dbReference>
<evidence type="ECO:0000256" key="1">
    <source>
        <dbReference type="SAM" id="MobiDB-lite"/>
    </source>
</evidence>
<comment type="caution">
    <text evidence="2">The sequence shown here is derived from an EMBL/GenBank/DDBJ whole genome shotgun (WGS) entry which is preliminary data.</text>
</comment>
<feature type="region of interest" description="Disordered" evidence="1">
    <location>
        <begin position="213"/>
        <end position="245"/>
    </location>
</feature>
<dbReference type="EMBL" id="LCQN01000008">
    <property type="protein sequence ID" value="KKW17226.1"/>
    <property type="molecule type" value="Genomic_DNA"/>
</dbReference>
<dbReference type="GO" id="GO:0008410">
    <property type="term" value="F:CoA-transferase activity"/>
    <property type="evidence" value="ECO:0007669"/>
    <property type="project" value="InterPro"/>
</dbReference>
<dbReference type="AlphaFoldDB" id="A0A0G1WEK9"/>
<dbReference type="InterPro" id="IPR037171">
    <property type="entry name" value="NagB/RpiA_transferase-like"/>
</dbReference>
<dbReference type="SMART" id="SM00882">
    <property type="entry name" value="CoA_trans"/>
    <property type="match status" value="1"/>
</dbReference>
<dbReference type="PANTHER" id="PTHR43293:SF3">
    <property type="entry name" value="CHOLESTEROL RING-CLEAVING HYDROLASE IPDB SUBUNIT"/>
    <property type="match status" value="1"/>
</dbReference>
<dbReference type="Pfam" id="PF01144">
    <property type="entry name" value="CoA_trans"/>
    <property type="match status" value="1"/>
</dbReference>
<evidence type="ECO:0000313" key="2">
    <source>
        <dbReference type="EMBL" id="KKW17226.1"/>
    </source>
</evidence>
<dbReference type="Proteomes" id="UP000033982">
    <property type="component" value="Unassembled WGS sequence"/>
</dbReference>
<name>A0A0G1WEK9_9BACT</name>
<dbReference type="PATRIC" id="fig|1619043.3.peg.258"/>
<dbReference type="SUPFAM" id="SSF100950">
    <property type="entry name" value="NagB/RpiA/CoA transferase-like"/>
    <property type="match status" value="1"/>
</dbReference>
<reference evidence="2 3" key="1">
    <citation type="journal article" date="2015" name="Nature">
        <title>rRNA introns, odd ribosomes, and small enigmatic genomes across a large radiation of phyla.</title>
        <authorList>
            <person name="Brown C.T."/>
            <person name="Hug L.A."/>
            <person name="Thomas B.C."/>
            <person name="Sharon I."/>
            <person name="Castelle C.J."/>
            <person name="Singh A."/>
            <person name="Wilkins M.J."/>
            <person name="Williams K.H."/>
            <person name="Banfield J.F."/>
        </authorList>
    </citation>
    <scope>NUCLEOTIDE SEQUENCE [LARGE SCALE GENOMIC DNA]</scope>
</reference>
<protein>
    <submittedName>
        <fullName evidence="2">Coenzyme A transferase</fullName>
    </submittedName>
</protein>
<keyword evidence="2" id="KW-0808">Transferase</keyword>
<organism evidence="2 3">
    <name type="scientific">Candidatus Magasanikbacteria bacterium GW2011_GWA2_50_22</name>
    <dbReference type="NCBI Taxonomy" id="1619043"/>
    <lineage>
        <taxon>Bacteria</taxon>
        <taxon>Candidatus Magasanikiibacteriota</taxon>
    </lineage>
</organism>
<gene>
    <name evidence="2" type="ORF">UY58_C0008G0002</name>
</gene>
<dbReference type="Gene3D" id="3.40.1080.10">
    <property type="entry name" value="Glutaconate Coenzyme A-transferase"/>
    <property type="match status" value="1"/>
</dbReference>